<dbReference type="InterPro" id="IPR007679">
    <property type="entry name" value="DUF569"/>
</dbReference>
<evidence type="ECO:0000259" key="2">
    <source>
        <dbReference type="Pfam" id="PF04601"/>
    </source>
</evidence>
<evidence type="ECO:0000313" key="3">
    <source>
        <dbReference type="EMBL" id="KAG2261298.1"/>
    </source>
</evidence>
<protein>
    <recommendedName>
        <fullName evidence="2">DUF569 domain-containing protein</fullName>
    </recommendedName>
</protein>
<proteinExistence type="predicted"/>
<evidence type="ECO:0000256" key="1">
    <source>
        <dbReference type="SAM" id="MobiDB-lite"/>
    </source>
</evidence>
<feature type="domain" description="DUF569" evidence="2">
    <location>
        <begin position="2"/>
        <end position="41"/>
    </location>
</feature>
<name>A0A8X7Q1P3_BRACI</name>
<dbReference type="Proteomes" id="UP000886595">
    <property type="component" value="Unassembled WGS sequence"/>
</dbReference>
<dbReference type="EMBL" id="JAAMPC010000014">
    <property type="protein sequence ID" value="KAG2261298.1"/>
    <property type="molecule type" value="Genomic_DNA"/>
</dbReference>
<dbReference type="Pfam" id="PF04601">
    <property type="entry name" value="DUF569"/>
    <property type="match status" value="1"/>
</dbReference>
<sequence>MSARWKVETVEEANVICLKSCFSKYLTASNMPMLLGMAGKRDWVLWDIDILENKKKRPPPVTVQQAFTPLPLPPLPPELLMSDDRVCSLGKAGGRLIYYMVGDDVGSVDERAKEELFYFKGTGLEERKQKLEEETGLNDISVCSKNPSKGDDASTS</sequence>
<dbReference type="PANTHER" id="PTHR31205">
    <property type="entry name" value="ACTIN CROSS-LINKING PROTEIN (DUF569)"/>
    <property type="match status" value="1"/>
</dbReference>
<dbReference type="OrthoDB" id="2432302at2759"/>
<reference evidence="3 4" key="1">
    <citation type="submission" date="2020-02" db="EMBL/GenBank/DDBJ databases">
        <authorList>
            <person name="Ma Q."/>
            <person name="Huang Y."/>
            <person name="Song X."/>
            <person name="Pei D."/>
        </authorList>
    </citation>
    <scope>NUCLEOTIDE SEQUENCE [LARGE SCALE GENOMIC DNA]</scope>
    <source>
        <strain evidence="3">Sxm20200214</strain>
        <tissue evidence="3">Leaf</tissue>
    </source>
</reference>
<dbReference type="SUPFAM" id="SSF50405">
    <property type="entry name" value="Actin-crosslinking proteins"/>
    <property type="match status" value="1"/>
</dbReference>
<accession>A0A8X7Q1P3</accession>
<organism evidence="3 4">
    <name type="scientific">Brassica carinata</name>
    <name type="common">Ethiopian mustard</name>
    <name type="synonym">Abyssinian cabbage</name>
    <dbReference type="NCBI Taxonomy" id="52824"/>
    <lineage>
        <taxon>Eukaryota</taxon>
        <taxon>Viridiplantae</taxon>
        <taxon>Streptophyta</taxon>
        <taxon>Embryophyta</taxon>
        <taxon>Tracheophyta</taxon>
        <taxon>Spermatophyta</taxon>
        <taxon>Magnoliopsida</taxon>
        <taxon>eudicotyledons</taxon>
        <taxon>Gunneridae</taxon>
        <taxon>Pentapetalae</taxon>
        <taxon>rosids</taxon>
        <taxon>malvids</taxon>
        <taxon>Brassicales</taxon>
        <taxon>Brassicaceae</taxon>
        <taxon>Brassiceae</taxon>
        <taxon>Brassica</taxon>
    </lineage>
</organism>
<feature type="region of interest" description="Disordered" evidence="1">
    <location>
        <begin position="135"/>
        <end position="156"/>
    </location>
</feature>
<dbReference type="InterPro" id="IPR008999">
    <property type="entry name" value="Actin-crosslinking"/>
</dbReference>
<gene>
    <name evidence="3" type="ORF">Bca52824_068377</name>
</gene>
<dbReference type="PANTHER" id="PTHR31205:SF77">
    <property type="entry name" value="CROSS-LINKING PROTEIN, PUTATIVE (DUF569)-RELATED"/>
    <property type="match status" value="1"/>
</dbReference>
<evidence type="ECO:0000313" key="4">
    <source>
        <dbReference type="Proteomes" id="UP000886595"/>
    </source>
</evidence>
<keyword evidence="4" id="KW-1185">Reference proteome</keyword>
<dbReference type="AlphaFoldDB" id="A0A8X7Q1P3"/>
<comment type="caution">
    <text evidence="3">The sequence shown here is derived from an EMBL/GenBank/DDBJ whole genome shotgun (WGS) entry which is preliminary data.</text>
</comment>